<evidence type="ECO:0000256" key="1">
    <source>
        <dbReference type="ARBA" id="ARBA00007673"/>
    </source>
</evidence>
<organism evidence="3 4">
    <name type="scientific">Roseibium porphyridii</name>
    <dbReference type="NCBI Taxonomy" id="2866279"/>
    <lineage>
        <taxon>Bacteria</taxon>
        <taxon>Pseudomonadati</taxon>
        <taxon>Pseudomonadota</taxon>
        <taxon>Alphaproteobacteria</taxon>
        <taxon>Hyphomicrobiales</taxon>
        <taxon>Stappiaceae</taxon>
        <taxon>Roseibium</taxon>
    </lineage>
</organism>
<comment type="similarity">
    <text evidence="1">Belongs to the PrpF family.</text>
</comment>
<dbReference type="EC" id="5.3.2.8" evidence="3"/>
<dbReference type="InterPro" id="IPR007400">
    <property type="entry name" value="PrpF-like"/>
</dbReference>
<evidence type="ECO:0000256" key="2">
    <source>
        <dbReference type="ARBA" id="ARBA00023235"/>
    </source>
</evidence>
<dbReference type="GO" id="GO:0016853">
    <property type="term" value="F:isomerase activity"/>
    <property type="evidence" value="ECO:0007669"/>
    <property type="project" value="UniProtKB-KW"/>
</dbReference>
<dbReference type="Gene3D" id="3.10.310.10">
    <property type="entry name" value="Diaminopimelate Epimerase, Chain A, domain 1"/>
    <property type="match status" value="2"/>
</dbReference>
<protein>
    <submittedName>
        <fullName evidence="3">4-oxalomesaconate tautomerase</fullName>
        <ecNumber evidence="3">5.3.2.8</ecNumber>
    </submittedName>
</protein>
<reference evidence="3 4" key="1">
    <citation type="submission" date="2023-03" db="EMBL/GenBank/DDBJ databases">
        <title>Roseibium porphyridii sp. nov. and Roseibium rhodosorbium sp. nov. isolated from marine algae, Porphyridium cruentum and Rhodosorus marinus, respectively.</title>
        <authorList>
            <person name="Lee M.W."/>
            <person name="Choi B.J."/>
            <person name="Lee J.K."/>
            <person name="Choi D.G."/>
            <person name="Baek J.H."/>
            <person name="Bayburt H."/>
            <person name="Kim J.M."/>
            <person name="Han D.M."/>
            <person name="Kim K.H."/>
            <person name="Jeon C.O."/>
        </authorList>
    </citation>
    <scope>NUCLEOTIDE SEQUENCE [LARGE SCALE GENOMIC DNA]</scope>
    <source>
        <strain evidence="3 4">KMA01</strain>
    </source>
</reference>
<evidence type="ECO:0000313" key="3">
    <source>
        <dbReference type="EMBL" id="WFE87501.1"/>
    </source>
</evidence>
<gene>
    <name evidence="3" type="ORF">K1718_15130</name>
</gene>
<dbReference type="EMBL" id="CP120863">
    <property type="protein sequence ID" value="WFE87501.1"/>
    <property type="molecule type" value="Genomic_DNA"/>
</dbReference>
<dbReference type="SUPFAM" id="SSF54506">
    <property type="entry name" value="Diaminopimelate epimerase-like"/>
    <property type="match status" value="2"/>
</dbReference>
<dbReference type="Pfam" id="PF04303">
    <property type="entry name" value="PrpF"/>
    <property type="match status" value="1"/>
</dbReference>
<dbReference type="PANTHER" id="PTHR43709:SF3">
    <property type="entry name" value="ISOMERASE YBHH-RELATED"/>
    <property type="match status" value="1"/>
</dbReference>
<dbReference type="RefSeq" id="WP_265681791.1">
    <property type="nucleotide sequence ID" value="NZ_CP120863.1"/>
</dbReference>
<keyword evidence="4" id="KW-1185">Reference proteome</keyword>
<sequence length="363" mass="38753">MLQTSTPFIFMRGGSSRGPYLKRSDLPQDLDVLSKVLTSILGSGHPFNIDGIGGGTAVTTKVAMLSKSDDAWADVDYFFAQVGVEEELVDFKPSCGNILVGVGPAAIEMGLVIPTGDVTEVKIRAVNTGMLVSEIVQTPGGVVEYDGDARIDGVPGTAAPIQLQFMKVEGSLTGALFPTGHSMEVINDVPVTCMDVAMPMVIGLAHDFGLTGEERVEDIDKNRSLYEKMEAIRLIAGERMGLGDVRKSVTPKFGLLSKPKHGGTASVRYFMPWNCHPTLAVTGSQCLASCLLAPGTVGEGLLEKRPATPATLQLEHPMGKMEVLIDYEIQQGKFTVKSAGLLRTARKLATGEVFVPATVWSRN</sequence>
<accession>A0ABY8EXL5</accession>
<dbReference type="NCBIfam" id="NF033377">
    <property type="entry name" value="OMA_tautomer"/>
    <property type="match status" value="1"/>
</dbReference>
<name>A0ABY8EXL5_9HYPH</name>
<dbReference type="InterPro" id="IPR047687">
    <property type="entry name" value="OMA_tautomer-like"/>
</dbReference>
<proteinExistence type="inferred from homology"/>
<dbReference type="PANTHER" id="PTHR43709">
    <property type="entry name" value="ACONITATE ISOMERASE-RELATED"/>
    <property type="match status" value="1"/>
</dbReference>
<keyword evidence="2 3" id="KW-0413">Isomerase</keyword>
<dbReference type="Proteomes" id="UP001209803">
    <property type="component" value="Chromosome"/>
</dbReference>
<evidence type="ECO:0000313" key="4">
    <source>
        <dbReference type="Proteomes" id="UP001209803"/>
    </source>
</evidence>